<dbReference type="GO" id="GO:0008825">
    <property type="term" value="F:cyclopropane-fatty-acyl-phospholipid synthase activity"/>
    <property type="evidence" value="ECO:0007669"/>
    <property type="project" value="UniProtKB-EC"/>
</dbReference>
<keyword evidence="10" id="KW-1185">Reference proteome</keyword>
<evidence type="ECO:0000313" key="9">
    <source>
        <dbReference type="EMBL" id="AEE13718.1"/>
    </source>
</evidence>
<keyword evidence="4" id="KW-0949">S-adenosyl-L-methionine</keyword>
<dbReference type="InterPro" id="IPR050723">
    <property type="entry name" value="CFA/CMAS"/>
</dbReference>
<feature type="binding site" evidence="7">
    <location>
        <begin position="169"/>
        <end position="177"/>
    </location>
    <ligand>
        <name>S-adenosyl-L-methionine</name>
        <dbReference type="ChEBI" id="CHEBI:59789"/>
    </ligand>
</feature>
<keyword evidence="2 9" id="KW-0489">Methyltransferase</keyword>
<accession>M1E5G6</accession>
<evidence type="ECO:0000256" key="1">
    <source>
        <dbReference type="ARBA" id="ARBA00010815"/>
    </source>
</evidence>
<name>M1E5G6_9BACT</name>
<dbReference type="Proteomes" id="UP000011765">
    <property type="component" value="Chromosome"/>
</dbReference>
<feature type="binding site" evidence="7">
    <location>
        <begin position="224"/>
        <end position="225"/>
    </location>
    <ligand>
        <name>S-adenosyl-L-methionine</name>
        <dbReference type="ChEBI" id="CHEBI:59789"/>
    </ligand>
</feature>
<feature type="active site" evidence="6">
    <location>
        <position position="359"/>
    </location>
</feature>
<dbReference type="OrthoDB" id="9782855at2"/>
<comment type="similarity">
    <text evidence="1">Belongs to the CFA/CMAS family.</text>
</comment>
<protein>
    <submittedName>
        <fullName evidence="9">Cyclopropane-fatty-acyl-phospholipid synthase</fullName>
        <ecNumber evidence="9">2.1.1.79</ecNumber>
    </submittedName>
</protein>
<dbReference type="EMBL" id="CP002690">
    <property type="protein sequence ID" value="AEE13718.1"/>
    <property type="molecule type" value="Genomic_DNA"/>
</dbReference>
<evidence type="ECO:0000256" key="4">
    <source>
        <dbReference type="ARBA" id="ARBA00022691"/>
    </source>
</evidence>
<dbReference type="SUPFAM" id="SSF53335">
    <property type="entry name" value="S-adenosyl-L-methionine-dependent methyltransferases"/>
    <property type="match status" value="1"/>
</dbReference>
<dbReference type="InterPro" id="IPR029063">
    <property type="entry name" value="SAM-dependent_MTases_sf"/>
</dbReference>
<dbReference type="GO" id="GO:0008610">
    <property type="term" value="P:lipid biosynthetic process"/>
    <property type="evidence" value="ECO:0007669"/>
    <property type="project" value="InterPro"/>
</dbReference>
<dbReference type="InterPro" id="IPR003333">
    <property type="entry name" value="CMAS"/>
</dbReference>
<keyword evidence="5" id="KW-0443">Lipid metabolism</keyword>
<evidence type="ECO:0000256" key="3">
    <source>
        <dbReference type="ARBA" id="ARBA00022679"/>
    </source>
</evidence>
<dbReference type="PIRSF" id="PIRSF003085">
    <property type="entry name" value="CMAS"/>
    <property type="match status" value="1"/>
</dbReference>
<dbReference type="RefSeq" id="WP_013755448.1">
    <property type="nucleotide sequence ID" value="NC_015499.1"/>
</dbReference>
<evidence type="ECO:0000256" key="6">
    <source>
        <dbReference type="PIRSR" id="PIRSR003085-1"/>
    </source>
</evidence>
<dbReference type="Pfam" id="PF25371">
    <property type="entry name" value="DUF7884"/>
    <property type="match status" value="1"/>
</dbReference>
<gene>
    <name evidence="9" type="ORF">Thena_0066</name>
</gene>
<dbReference type="Pfam" id="PF02353">
    <property type="entry name" value="CMAS"/>
    <property type="match status" value="1"/>
</dbReference>
<dbReference type="AlphaFoldDB" id="M1E5G6"/>
<dbReference type="HOGENOM" id="CLU_026434_6_2_9"/>
<reference evidence="9 10" key="1">
    <citation type="submission" date="2011-04" db="EMBL/GenBank/DDBJ databases">
        <title>The complete genome of Thermodesulfobium narugense DSM 14796.</title>
        <authorList>
            <consortium name="US DOE Joint Genome Institute (JGI-PGF)"/>
            <person name="Lucas S."/>
            <person name="Han J."/>
            <person name="Lapidus A."/>
            <person name="Bruce D."/>
            <person name="Goodwin L."/>
            <person name="Pitluck S."/>
            <person name="Peters L."/>
            <person name="Kyrpides N."/>
            <person name="Mavromatis K."/>
            <person name="Pagani I."/>
            <person name="Ivanova N."/>
            <person name="Ovchinnikova G."/>
            <person name="Zhang X."/>
            <person name="Saunders L."/>
            <person name="Detter J.C."/>
            <person name="Tapia R."/>
            <person name="Han C."/>
            <person name="Land M."/>
            <person name="Hauser L."/>
            <person name="Markowitz V."/>
            <person name="Cheng J.-F."/>
            <person name="Hugenholtz P."/>
            <person name="Woyke T."/>
            <person name="Wu D."/>
            <person name="Spring S."/>
            <person name="Schroeder M."/>
            <person name="Brambilla E."/>
            <person name="Klenk H.-P."/>
            <person name="Eisen J.A."/>
        </authorList>
    </citation>
    <scope>NUCLEOTIDE SEQUENCE [LARGE SCALE GENOMIC DNA]</scope>
    <source>
        <strain evidence="9 10">DSM 14796</strain>
    </source>
</reference>
<dbReference type="STRING" id="747365.Thena_0066"/>
<evidence type="ECO:0000256" key="2">
    <source>
        <dbReference type="ARBA" id="ARBA00022603"/>
    </source>
</evidence>
<evidence type="ECO:0000259" key="8">
    <source>
        <dbReference type="Pfam" id="PF25371"/>
    </source>
</evidence>
<keyword evidence="3 9" id="KW-0808">Transferase</keyword>
<feature type="binding site" evidence="7">
    <location>
        <begin position="134"/>
        <end position="135"/>
    </location>
    <ligand>
        <name>S-adenosyl-L-methionine</name>
        <dbReference type="ChEBI" id="CHEBI:59789"/>
    </ligand>
</feature>
<dbReference type="GO" id="GO:0032259">
    <property type="term" value="P:methylation"/>
    <property type="evidence" value="ECO:0007669"/>
    <property type="project" value="UniProtKB-KW"/>
</dbReference>
<feature type="domain" description="DUF7884" evidence="8">
    <location>
        <begin position="9"/>
        <end position="82"/>
    </location>
</feature>
<dbReference type="eggNOG" id="COG2230">
    <property type="taxonomic scope" value="Bacteria"/>
</dbReference>
<dbReference type="Gene3D" id="3.40.50.150">
    <property type="entry name" value="Vaccinia Virus protein VP39"/>
    <property type="match status" value="1"/>
</dbReference>
<dbReference type="CDD" id="cd02440">
    <property type="entry name" value="AdoMet_MTases"/>
    <property type="match status" value="1"/>
</dbReference>
<dbReference type="KEGG" id="tnr:Thena_0066"/>
<dbReference type="InterPro" id="IPR057206">
    <property type="entry name" value="DUF7884"/>
</dbReference>
<sequence length="393" mass="46080">MKKELLDVFLKKLQGGIRVVYWDNEERIYNNNPKITIRFLKEPPLVSLDDPLLALGDLYIEEYFDIEGTIEDLMELMETNKNILRPQKKNTFMTTLGATLGMGKSKERDMKNIQSHYDLGNDFFSLWLDPSMCYSCAYFKTPTDSLEQAQRNKISHSLKKLNLQKGEKLLDIGCGWGELLFEAATKYNVYATGITLSQEQFYHIKEQIKLRDLSENVEVRLESYEELNPRKDSFDKIVSIGMFEHVGQKRIPEFMKKTSSVLKRSGIFMLHTITGLEEGGQHSWMNKHIFPGGYIPTVREIVNILPDYDFRILHVESLRRHYARTLEYWSKNYDAHKDEIEKKFGRTFLRMWDIYLKGCAASFKLGFIDIHQFTLSLGINNEYPETFEFLYKD</sequence>
<evidence type="ECO:0000256" key="7">
    <source>
        <dbReference type="PIRSR" id="PIRSR003085-2"/>
    </source>
</evidence>
<feature type="binding site" evidence="7">
    <location>
        <begin position="195"/>
        <end position="200"/>
    </location>
    <ligand>
        <name>S-adenosyl-L-methionine</name>
        <dbReference type="ChEBI" id="CHEBI:59789"/>
    </ligand>
</feature>
<organism evidence="9 10">
    <name type="scientific">Thermodesulfobium narugense DSM 14796</name>
    <dbReference type="NCBI Taxonomy" id="747365"/>
    <lineage>
        <taxon>Bacteria</taxon>
        <taxon>Pseudomonadati</taxon>
        <taxon>Thermodesulfobiota</taxon>
        <taxon>Thermodesulfobiia</taxon>
        <taxon>Thermodesulfobiales</taxon>
        <taxon>Thermodesulfobiaceae</taxon>
        <taxon>Thermodesulfobium</taxon>
    </lineage>
</organism>
<proteinExistence type="inferred from homology"/>
<dbReference type="EC" id="2.1.1.79" evidence="9"/>
<evidence type="ECO:0000313" key="10">
    <source>
        <dbReference type="Proteomes" id="UP000011765"/>
    </source>
</evidence>
<dbReference type="PANTHER" id="PTHR43667:SF1">
    <property type="entry name" value="CYCLOPROPANE-FATTY-ACYL-PHOSPHOLIPID SYNTHASE"/>
    <property type="match status" value="1"/>
</dbReference>
<evidence type="ECO:0000256" key="5">
    <source>
        <dbReference type="ARBA" id="ARBA00023098"/>
    </source>
</evidence>
<dbReference type="PANTHER" id="PTHR43667">
    <property type="entry name" value="CYCLOPROPANE-FATTY-ACYL-PHOSPHOLIPID SYNTHASE"/>
    <property type="match status" value="1"/>
</dbReference>